<evidence type="ECO:0000313" key="3">
    <source>
        <dbReference type="Proteomes" id="UP001281003"/>
    </source>
</evidence>
<dbReference type="Proteomes" id="UP001281003">
    <property type="component" value="Unassembled WGS sequence"/>
</dbReference>
<reference evidence="2" key="1">
    <citation type="journal article" date="2023" name="Mol. Phylogenet. Evol.">
        <title>Genome-scale phylogeny and comparative genomics of the fungal order Sordariales.</title>
        <authorList>
            <person name="Hensen N."/>
            <person name="Bonometti L."/>
            <person name="Westerberg I."/>
            <person name="Brannstrom I.O."/>
            <person name="Guillou S."/>
            <person name="Cros-Aarteil S."/>
            <person name="Calhoun S."/>
            <person name="Haridas S."/>
            <person name="Kuo A."/>
            <person name="Mondo S."/>
            <person name="Pangilinan J."/>
            <person name="Riley R."/>
            <person name="LaButti K."/>
            <person name="Andreopoulos B."/>
            <person name="Lipzen A."/>
            <person name="Chen C."/>
            <person name="Yan M."/>
            <person name="Daum C."/>
            <person name="Ng V."/>
            <person name="Clum A."/>
            <person name="Steindorff A."/>
            <person name="Ohm R.A."/>
            <person name="Martin F."/>
            <person name="Silar P."/>
            <person name="Natvig D.O."/>
            <person name="Lalanne C."/>
            <person name="Gautier V."/>
            <person name="Ament-Velasquez S.L."/>
            <person name="Kruys A."/>
            <person name="Hutchinson M.I."/>
            <person name="Powell A.J."/>
            <person name="Barry K."/>
            <person name="Miller A.N."/>
            <person name="Grigoriev I.V."/>
            <person name="Debuchy R."/>
            <person name="Gladieux P."/>
            <person name="Hiltunen Thoren M."/>
            <person name="Johannesson H."/>
        </authorList>
    </citation>
    <scope>NUCLEOTIDE SEQUENCE</scope>
    <source>
        <strain evidence="2">FGSC 1904</strain>
    </source>
</reference>
<dbReference type="EMBL" id="JAUTDP010000011">
    <property type="protein sequence ID" value="KAK3392631.1"/>
    <property type="molecule type" value="Genomic_DNA"/>
</dbReference>
<comment type="caution">
    <text evidence="2">The sequence shown here is derived from an EMBL/GenBank/DDBJ whole genome shotgun (WGS) entry which is preliminary data.</text>
</comment>
<feature type="compositionally biased region" description="Low complexity" evidence="1">
    <location>
        <begin position="25"/>
        <end position="38"/>
    </location>
</feature>
<feature type="region of interest" description="Disordered" evidence="1">
    <location>
        <begin position="1"/>
        <end position="39"/>
    </location>
</feature>
<reference evidence="2" key="2">
    <citation type="submission" date="2023-07" db="EMBL/GenBank/DDBJ databases">
        <authorList>
            <consortium name="Lawrence Berkeley National Laboratory"/>
            <person name="Haridas S."/>
            <person name="Hensen N."/>
            <person name="Bonometti L."/>
            <person name="Westerberg I."/>
            <person name="Brannstrom I.O."/>
            <person name="Guillou S."/>
            <person name="Cros-Aarteil S."/>
            <person name="Calhoun S."/>
            <person name="Kuo A."/>
            <person name="Mondo S."/>
            <person name="Pangilinan J."/>
            <person name="Riley R."/>
            <person name="LaButti K."/>
            <person name="Andreopoulos B."/>
            <person name="Lipzen A."/>
            <person name="Chen C."/>
            <person name="Yanf M."/>
            <person name="Daum C."/>
            <person name="Ng V."/>
            <person name="Clum A."/>
            <person name="Steindorff A."/>
            <person name="Ohm R."/>
            <person name="Martin F."/>
            <person name="Silar P."/>
            <person name="Natvig D."/>
            <person name="Lalanne C."/>
            <person name="Gautier V."/>
            <person name="Ament-velasquez S.L."/>
            <person name="Kruys A."/>
            <person name="Hutchinson M.I."/>
            <person name="Powell A.J."/>
            <person name="Barry K."/>
            <person name="Miller A.N."/>
            <person name="Grigoriev I.V."/>
            <person name="Debuchy R."/>
            <person name="Gladieux P."/>
            <person name="Thoren M.H."/>
            <person name="Johannesson H."/>
        </authorList>
    </citation>
    <scope>NUCLEOTIDE SEQUENCE</scope>
    <source>
        <strain evidence="2">FGSC 1904</strain>
    </source>
</reference>
<name>A0AAE0U6D6_SORBR</name>
<sequence>MSPTSSRESAISFRPGSVQTRQRASKSSQCQQSQSHSQAYSMNPRMSFYGGVATSFAGSTTSGMMFDNNHQNHGYTANTSNHGFARPAYTSQQHTKPADFEDLVEGLGLKDGLGYRLRPEPPEQQRAVEMQGVYCYLCPPGLSISAIDADLGLGLQIDQHCIPGSEPVPGPGKHVANAWLPRPLHGTGCWVEATPYQYEEFANCETKWNGQARIYDGTDTSDPHGNRLIPTTVDMTTSTVHRNFLVVAPLPPADHLMCLCDFLPICEETVNLLVTRLWQ</sequence>
<keyword evidence="3" id="KW-1185">Reference proteome</keyword>
<organism evidence="2 3">
    <name type="scientific">Sordaria brevicollis</name>
    <dbReference type="NCBI Taxonomy" id="83679"/>
    <lineage>
        <taxon>Eukaryota</taxon>
        <taxon>Fungi</taxon>
        <taxon>Dikarya</taxon>
        <taxon>Ascomycota</taxon>
        <taxon>Pezizomycotina</taxon>
        <taxon>Sordariomycetes</taxon>
        <taxon>Sordariomycetidae</taxon>
        <taxon>Sordariales</taxon>
        <taxon>Sordariaceae</taxon>
        <taxon>Sordaria</taxon>
    </lineage>
</organism>
<evidence type="ECO:0000256" key="1">
    <source>
        <dbReference type="SAM" id="MobiDB-lite"/>
    </source>
</evidence>
<proteinExistence type="predicted"/>
<protein>
    <submittedName>
        <fullName evidence="2">Uncharacterized protein</fullName>
    </submittedName>
</protein>
<gene>
    <name evidence="2" type="ORF">B0T20DRAFT_510041</name>
</gene>
<evidence type="ECO:0000313" key="2">
    <source>
        <dbReference type="EMBL" id="KAK3392631.1"/>
    </source>
</evidence>
<accession>A0AAE0U6D6</accession>
<dbReference type="AlphaFoldDB" id="A0AAE0U6D6"/>